<evidence type="ECO:0000313" key="7">
    <source>
        <dbReference type="EMBL" id="VEI03197.1"/>
    </source>
</evidence>
<dbReference type="InterPro" id="IPR000246">
    <property type="entry name" value="Peptidase_T2"/>
</dbReference>
<evidence type="ECO:0000256" key="2">
    <source>
        <dbReference type="ARBA" id="ARBA00022801"/>
    </source>
</evidence>
<dbReference type="Proteomes" id="UP000277858">
    <property type="component" value="Chromosome"/>
</dbReference>
<gene>
    <name evidence="7" type="primary">iaaA_2</name>
    <name evidence="7" type="ORF">NCTC13652_01396</name>
</gene>
<dbReference type="CDD" id="cd04701">
    <property type="entry name" value="Asparaginase_2"/>
    <property type="match status" value="1"/>
</dbReference>
<accession>A0A3S4YP43</accession>
<dbReference type="Gene3D" id="3.60.20.30">
    <property type="entry name" value="(Glycosyl)asparaginase"/>
    <property type="match status" value="1"/>
</dbReference>
<dbReference type="FunFam" id="3.60.20.30:FF:000001">
    <property type="entry name" value="Isoaspartyl peptidase/L-asparaginase"/>
    <property type="match status" value="1"/>
</dbReference>
<dbReference type="RefSeq" id="WP_197720504.1">
    <property type="nucleotide sequence ID" value="NZ_LR134473.1"/>
</dbReference>
<dbReference type="Pfam" id="PF01112">
    <property type="entry name" value="Asparaginase_2"/>
    <property type="match status" value="1"/>
</dbReference>
<feature type="binding site" evidence="5">
    <location>
        <begin position="204"/>
        <end position="207"/>
    </location>
    <ligand>
        <name>substrate</name>
    </ligand>
</feature>
<evidence type="ECO:0000256" key="5">
    <source>
        <dbReference type="PIRSR" id="PIRSR600246-2"/>
    </source>
</evidence>
<keyword evidence="2 7" id="KW-0378">Hydrolase</keyword>
<feature type="active site" description="Nucleophile" evidence="4">
    <location>
        <position position="176"/>
    </location>
</feature>
<proteinExistence type="predicted"/>
<dbReference type="AlphaFoldDB" id="A0A3S4YP43"/>
<evidence type="ECO:0000256" key="4">
    <source>
        <dbReference type="PIRSR" id="PIRSR600246-1"/>
    </source>
</evidence>
<protein>
    <submittedName>
        <fullName evidence="7">Isoaspartyl peptidase</fullName>
        <ecNumber evidence="7">3.4.19.5</ecNumber>
    </submittedName>
</protein>
<keyword evidence="1" id="KW-0645">Protease</keyword>
<name>A0A3S4YP43_9ACTN</name>
<dbReference type="EMBL" id="LR134473">
    <property type="protein sequence ID" value="VEI03197.1"/>
    <property type="molecule type" value="Genomic_DNA"/>
</dbReference>
<keyword evidence="8" id="KW-1185">Reference proteome</keyword>
<evidence type="ECO:0000256" key="6">
    <source>
        <dbReference type="PIRSR" id="PIRSR600246-3"/>
    </source>
</evidence>
<organism evidence="7 8">
    <name type="scientific">Acidipropionibacterium jensenii</name>
    <dbReference type="NCBI Taxonomy" id="1749"/>
    <lineage>
        <taxon>Bacteria</taxon>
        <taxon>Bacillati</taxon>
        <taxon>Actinomycetota</taxon>
        <taxon>Actinomycetes</taxon>
        <taxon>Propionibacteriales</taxon>
        <taxon>Propionibacteriaceae</taxon>
        <taxon>Acidipropionibacterium</taxon>
    </lineage>
</organism>
<dbReference type="GO" id="GO:0006508">
    <property type="term" value="P:proteolysis"/>
    <property type="evidence" value="ECO:0007669"/>
    <property type="project" value="UniProtKB-KW"/>
</dbReference>
<dbReference type="SUPFAM" id="SSF56235">
    <property type="entry name" value="N-terminal nucleophile aminohydrolases (Ntn hydrolases)"/>
    <property type="match status" value="1"/>
</dbReference>
<dbReference type="PANTHER" id="PTHR10188">
    <property type="entry name" value="L-ASPARAGINASE"/>
    <property type="match status" value="1"/>
</dbReference>
<sequence>MELRAIPAGTPKMAYSLAVHGGAGSRSHALTDAEAAEYHAGLRRALVAGQRVLSAGGPALEAVTSAVIELENDPLFNAGRGAALTSSGSAELDSSVMAGDGRAGAVAASRFARNPVLAARAVMEQTRHVLIVSPSSDRIAEWGLETVEPDYFVTPARVEQLHRLQDAATSGPRHGTVGAVARDVTGHLAAATSTGGIANQAVGRVGDTPVIGAGTFARDGVVAVSCTGQGEAFMRGVVAHDIAARIRYQGVGVEEAVRRTFSEELSGAQATGGVIAVDATGRTLLGFNSTDMFRGYLEDGSAVTLV</sequence>
<dbReference type="InterPro" id="IPR029055">
    <property type="entry name" value="Ntn_hydrolases_N"/>
</dbReference>
<evidence type="ECO:0000313" key="8">
    <source>
        <dbReference type="Proteomes" id="UP000277858"/>
    </source>
</evidence>
<reference evidence="7 8" key="1">
    <citation type="submission" date="2018-12" db="EMBL/GenBank/DDBJ databases">
        <authorList>
            <consortium name="Pathogen Informatics"/>
        </authorList>
    </citation>
    <scope>NUCLEOTIDE SEQUENCE [LARGE SCALE GENOMIC DNA]</scope>
    <source>
        <strain evidence="7 8">NCTC13652</strain>
    </source>
</reference>
<keyword evidence="3" id="KW-0068">Autocatalytic cleavage</keyword>
<dbReference type="GO" id="GO:0008798">
    <property type="term" value="F:beta-aspartyl-peptidase activity"/>
    <property type="evidence" value="ECO:0007669"/>
    <property type="project" value="UniProtKB-EC"/>
</dbReference>
<feature type="site" description="Cleavage; by autolysis" evidence="6">
    <location>
        <begin position="175"/>
        <end position="176"/>
    </location>
</feature>
<feature type="binding site" evidence="5">
    <location>
        <begin position="227"/>
        <end position="230"/>
    </location>
    <ligand>
        <name>substrate</name>
    </ligand>
</feature>
<dbReference type="GO" id="GO:0016811">
    <property type="term" value="F:hydrolase activity, acting on carbon-nitrogen (but not peptide) bonds, in linear amides"/>
    <property type="evidence" value="ECO:0007669"/>
    <property type="project" value="UniProtKB-ARBA"/>
</dbReference>
<dbReference type="EC" id="3.4.19.5" evidence="7"/>
<dbReference type="PANTHER" id="PTHR10188:SF6">
    <property type="entry name" value="N(4)-(BETA-N-ACETYLGLUCOSAMINYL)-L-ASPARAGINASE"/>
    <property type="match status" value="1"/>
</dbReference>
<evidence type="ECO:0000256" key="3">
    <source>
        <dbReference type="ARBA" id="ARBA00022813"/>
    </source>
</evidence>
<evidence type="ECO:0000256" key="1">
    <source>
        <dbReference type="ARBA" id="ARBA00022670"/>
    </source>
</evidence>